<organism evidence="1 2">
    <name type="scientific">Volvox reticuliferus</name>
    <dbReference type="NCBI Taxonomy" id="1737510"/>
    <lineage>
        <taxon>Eukaryota</taxon>
        <taxon>Viridiplantae</taxon>
        <taxon>Chlorophyta</taxon>
        <taxon>core chlorophytes</taxon>
        <taxon>Chlorophyceae</taxon>
        <taxon>CS clade</taxon>
        <taxon>Chlamydomonadales</taxon>
        <taxon>Volvocaceae</taxon>
        <taxon>Volvox</taxon>
    </lineage>
</organism>
<dbReference type="OrthoDB" id="47007at2759"/>
<dbReference type="AlphaFoldDB" id="A0A8J4CYP8"/>
<protein>
    <submittedName>
        <fullName evidence="1">Uncharacterized protein</fullName>
    </submittedName>
</protein>
<dbReference type="Proteomes" id="UP000747110">
    <property type="component" value="Unassembled WGS sequence"/>
</dbReference>
<sequence>MGRGINTLRHWPTYITLKPRVLLQSAAGLVPHGTLSLTSLTSLTSLIPQAAWPHMKRGASIINTSRQGRKTGLSYWLYEVVLGLEGPLRPLHSNLDPVTALVWRDCKVRCLPPCMTPFSKLFSLPPQHS</sequence>
<comment type="caution">
    <text evidence="1">The sequence shown here is derived from an EMBL/GenBank/DDBJ whole genome shotgun (WGS) entry which is preliminary data.</text>
</comment>
<dbReference type="EMBL" id="BNCP01000050">
    <property type="protein sequence ID" value="GIL89413.1"/>
    <property type="molecule type" value="Genomic_DNA"/>
</dbReference>
<accession>A0A8J4CYP8</accession>
<evidence type="ECO:0000313" key="1">
    <source>
        <dbReference type="EMBL" id="GIL89417.1"/>
    </source>
</evidence>
<evidence type="ECO:0000313" key="2">
    <source>
        <dbReference type="Proteomes" id="UP000747110"/>
    </source>
</evidence>
<proteinExistence type="predicted"/>
<reference evidence="1" key="1">
    <citation type="journal article" date="2021" name="Proc. Natl. Acad. Sci. U.S.A.">
        <title>Three genomes in the algal genus Volvox reveal the fate of a haploid sex-determining region after a transition to homothallism.</title>
        <authorList>
            <person name="Yamamoto K."/>
            <person name="Hamaji T."/>
            <person name="Kawai-Toyooka H."/>
            <person name="Matsuzaki R."/>
            <person name="Takahashi F."/>
            <person name="Nishimura Y."/>
            <person name="Kawachi M."/>
            <person name="Noguchi H."/>
            <person name="Minakuchi Y."/>
            <person name="Umen J.G."/>
            <person name="Toyoda A."/>
            <person name="Nozaki H."/>
        </authorList>
    </citation>
    <scope>NUCLEOTIDE SEQUENCE</scope>
    <source>
        <strain evidence="1">NIES-3786</strain>
    </source>
</reference>
<dbReference type="EMBL" id="BNCP01000050">
    <property type="protein sequence ID" value="GIL89417.1"/>
    <property type="molecule type" value="Genomic_DNA"/>
</dbReference>
<keyword evidence="2" id="KW-1185">Reference proteome</keyword>
<gene>
    <name evidence="1" type="ORF">Vretifemale_17189</name>
</gene>
<name>A0A8J4CYP8_9CHLO</name>